<protein>
    <submittedName>
        <fullName evidence="1">Uncharacterized protein</fullName>
    </submittedName>
</protein>
<evidence type="ECO:0000313" key="1">
    <source>
        <dbReference type="EMBL" id="OAT29290.1"/>
    </source>
</evidence>
<name>A0ABX2WAF6_9ENTR</name>
<sequence>MVIFTKALDCQVKSTGSGKLRLYDENLTVYGSDSVVLARNSTDMDKLFL</sequence>
<organism evidence="1 2">
    <name type="scientific">Buttiauxella ferragutiae ATCC 51602</name>
    <dbReference type="NCBI Taxonomy" id="1354252"/>
    <lineage>
        <taxon>Bacteria</taxon>
        <taxon>Pseudomonadati</taxon>
        <taxon>Pseudomonadota</taxon>
        <taxon>Gammaproteobacteria</taxon>
        <taxon>Enterobacterales</taxon>
        <taxon>Enterobacteriaceae</taxon>
        <taxon>Buttiauxella</taxon>
    </lineage>
</organism>
<accession>A0ABX2WAF6</accession>
<proteinExistence type="predicted"/>
<dbReference type="EMBL" id="LXEQ01000027">
    <property type="protein sequence ID" value="OAT29290.1"/>
    <property type="molecule type" value="Genomic_DNA"/>
</dbReference>
<gene>
    <name evidence="1" type="ORF">M976_01601</name>
</gene>
<comment type="caution">
    <text evidence="1">The sequence shown here is derived from an EMBL/GenBank/DDBJ whole genome shotgun (WGS) entry which is preliminary data.</text>
</comment>
<reference evidence="1 2" key="1">
    <citation type="submission" date="2016-04" db="EMBL/GenBank/DDBJ databases">
        <title>ATOL: Assembling a taxonomically balanced genome-scale reconstruction of the evolutionary history of the Enterobacteriaceae.</title>
        <authorList>
            <person name="Plunkett G.III."/>
            <person name="Neeno-Eckwall E.C."/>
            <person name="Glasner J.D."/>
            <person name="Perna N.T."/>
        </authorList>
    </citation>
    <scope>NUCLEOTIDE SEQUENCE [LARGE SCALE GENOMIC DNA]</scope>
    <source>
        <strain evidence="1 2">ATCC 51602</strain>
    </source>
</reference>
<evidence type="ECO:0000313" key="2">
    <source>
        <dbReference type="Proteomes" id="UP000078407"/>
    </source>
</evidence>
<keyword evidence="2" id="KW-1185">Reference proteome</keyword>
<dbReference type="Proteomes" id="UP000078407">
    <property type="component" value="Unassembled WGS sequence"/>
</dbReference>